<dbReference type="InterPro" id="IPR005901">
    <property type="entry name" value="GLPGLI"/>
</dbReference>
<feature type="chain" id="PRO_5045924155" evidence="1">
    <location>
        <begin position="20"/>
        <end position="272"/>
    </location>
</feature>
<feature type="signal peptide" evidence="1">
    <location>
        <begin position="1"/>
        <end position="19"/>
    </location>
</feature>
<reference evidence="2 3" key="1">
    <citation type="submission" date="2023-07" db="EMBL/GenBank/DDBJ databases">
        <title>Sorghum-associated microbial communities from plants grown in Nebraska, USA.</title>
        <authorList>
            <person name="Schachtman D."/>
        </authorList>
    </citation>
    <scope>NUCLEOTIDE SEQUENCE [LARGE SCALE GENOMIC DNA]</scope>
    <source>
        <strain evidence="2 3">BE57</strain>
    </source>
</reference>
<dbReference type="RefSeq" id="WP_309982050.1">
    <property type="nucleotide sequence ID" value="NZ_JAVDTI010000002.1"/>
</dbReference>
<comment type="caution">
    <text evidence="2">The sequence shown here is derived from an EMBL/GenBank/DDBJ whole genome shotgun (WGS) entry which is preliminary data.</text>
</comment>
<dbReference type="EMBL" id="JAVDTI010000002">
    <property type="protein sequence ID" value="MDR6804781.1"/>
    <property type="molecule type" value="Genomic_DNA"/>
</dbReference>
<keyword evidence="1" id="KW-0732">Signal</keyword>
<evidence type="ECO:0000313" key="2">
    <source>
        <dbReference type="EMBL" id="MDR6804781.1"/>
    </source>
</evidence>
<accession>A0ABU1QUF5</accession>
<organism evidence="2 3">
    <name type="scientific">Dyadobacter fermentans</name>
    <dbReference type="NCBI Taxonomy" id="94254"/>
    <lineage>
        <taxon>Bacteria</taxon>
        <taxon>Pseudomonadati</taxon>
        <taxon>Bacteroidota</taxon>
        <taxon>Cytophagia</taxon>
        <taxon>Cytophagales</taxon>
        <taxon>Spirosomataceae</taxon>
        <taxon>Dyadobacter</taxon>
    </lineage>
</organism>
<dbReference type="Proteomes" id="UP001264980">
    <property type="component" value="Unassembled WGS sequence"/>
</dbReference>
<dbReference type="Pfam" id="PF09697">
    <property type="entry name" value="Porph_ging"/>
    <property type="match status" value="1"/>
</dbReference>
<gene>
    <name evidence="2" type="ORF">J2W84_001827</name>
</gene>
<proteinExistence type="predicted"/>
<keyword evidence="3" id="KW-1185">Reference proteome</keyword>
<name>A0ABU1QUF5_9BACT</name>
<sequence length="272" mass="31106">MLRFACVAFLMLACEFALGQDKVSPIVSYDITCTFQLTFYPDSTSTVPKTESFFLFINQEQSLFKSQNRYLQDSAISASVDGADRHNLIAFLQQHRTDFDFNIVKHGCNAIQTTDRVYHDYFSYTETQGHLQWALTPDTATVAGYPAQRATTEFGGRTWEAWFTEAVPVSEGPYKFCGLPGMIIRLTDSKKQYNFVLNGLKQSRREMRNTTPLKVTKTDKRTFFRKRDEYRANPIGVAEQSGVVFTSGRSEVAQRVQQKIKSDNNPIEFFTH</sequence>
<protein>
    <submittedName>
        <fullName evidence="2">GLPGLI family protein</fullName>
    </submittedName>
</protein>
<evidence type="ECO:0000256" key="1">
    <source>
        <dbReference type="SAM" id="SignalP"/>
    </source>
</evidence>
<dbReference type="NCBIfam" id="TIGR01200">
    <property type="entry name" value="GLPGLI"/>
    <property type="match status" value="1"/>
</dbReference>
<evidence type="ECO:0000313" key="3">
    <source>
        <dbReference type="Proteomes" id="UP001264980"/>
    </source>
</evidence>